<proteinExistence type="predicted"/>
<feature type="domain" description="Formin GTPase-binding" evidence="1">
    <location>
        <begin position="26"/>
        <end position="94"/>
    </location>
</feature>
<protein>
    <recommendedName>
        <fullName evidence="1">Formin GTPase-binding domain-containing protein</fullName>
    </recommendedName>
</protein>
<dbReference type="Proteomes" id="UP001558652">
    <property type="component" value="Unassembled WGS sequence"/>
</dbReference>
<dbReference type="Pfam" id="PF06371">
    <property type="entry name" value="Drf_GBD"/>
    <property type="match status" value="1"/>
</dbReference>
<dbReference type="InterPro" id="IPR016024">
    <property type="entry name" value="ARM-type_fold"/>
</dbReference>
<dbReference type="InterPro" id="IPR011989">
    <property type="entry name" value="ARM-like"/>
</dbReference>
<comment type="caution">
    <text evidence="2">The sequence shown here is derived from an EMBL/GenBank/DDBJ whole genome shotgun (WGS) entry which is preliminary data.</text>
</comment>
<sequence length="104" mass="11714">MTVVYAYYSGTRAQEVSPLGDISISKWILEFLERDGLGALLECLERLTSTRVGHHQRDEDWGLLEACVAQLQCVGCIRSLINSKHGVQYLVDNRAYARQLINGM</sequence>
<dbReference type="AlphaFoldDB" id="A0ABD0Y1N2"/>
<reference evidence="2 3" key="1">
    <citation type="submission" date="2024-07" db="EMBL/GenBank/DDBJ databases">
        <title>Chromosome-level genome assembly of the water stick insect Ranatra chinensis (Heteroptera: Nepidae).</title>
        <authorList>
            <person name="Liu X."/>
        </authorList>
    </citation>
    <scope>NUCLEOTIDE SEQUENCE [LARGE SCALE GENOMIC DNA]</scope>
    <source>
        <strain evidence="2">Cailab_2021Rc</strain>
        <tissue evidence="2">Muscle</tissue>
    </source>
</reference>
<accession>A0ABD0Y1N2</accession>
<gene>
    <name evidence="2" type="ORF">AAG570_004723</name>
</gene>
<evidence type="ECO:0000313" key="2">
    <source>
        <dbReference type="EMBL" id="KAL1117397.1"/>
    </source>
</evidence>
<evidence type="ECO:0000259" key="1">
    <source>
        <dbReference type="Pfam" id="PF06371"/>
    </source>
</evidence>
<name>A0ABD0Y1N2_9HEMI</name>
<evidence type="ECO:0000313" key="3">
    <source>
        <dbReference type="Proteomes" id="UP001558652"/>
    </source>
</evidence>
<keyword evidence="3" id="KW-1185">Reference proteome</keyword>
<organism evidence="2 3">
    <name type="scientific">Ranatra chinensis</name>
    <dbReference type="NCBI Taxonomy" id="642074"/>
    <lineage>
        <taxon>Eukaryota</taxon>
        <taxon>Metazoa</taxon>
        <taxon>Ecdysozoa</taxon>
        <taxon>Arthropoda</taxon>
        <taxon>Hexapoda</taxon>
        <taxon>Insecta</taxon>
        <taxon>Pterygota</taxon>
        <taxon>Neoptera</taxon>
        <taxon>Paraneoptera</taxon>
        <taxon>Hemiptera</taxon>
        <taxon>Heteroptera</taxon>
        <taxon>Panheteroptera</taxon>
        <taxon>Nepomorpha</taxon>
        <taxon>Nepidae</taxon>
        <taxon>Ranatrinae</taxon>
        <taxon>Ranatra</taxon>
    </lineage>
</organism>
<dbReference type="SUPFAM" id="SSF48371">
    <property type="entry name" value="ARM repeat"/>
    <property type="match status" value="1"/>
</dbReference>
<dbReference type="EMBL" id="JBFDAA010000016">
    <property type="protein sequence ID" value="KAL1117397.1"/>
    <property type="molecule type" value="Genomic_DNA"/>
</dbReference>
<dbReference type="Gene3D" id="1.25.10.10">
    <property type="entry name" value="Leucine-rich Repeat Variant"/>
    <property type="match status" value="1"/>
</dbReference>
<dbReference type="InterPro" id="IPR010473">
    <property type="entry name" value="GTPase-bd"/>
</dbReference>